<comment type="similarity">
    <text evidence="2 3">Belongs to the small heat shock protein (HSP20) family.</text>
</comment>
<dbReference type="Proteomes" id="UP001157006">
    <property type="component" value="Chromosome 5"/>
</dbReference>
<dbReference type="PROSITE" id="PS01031">
    <property type="entry name" value="SHSP"/>
    <property type="match status" value="1"/>
</dbReference>
<reference evidence="6 7" key="1">
    <citation type="submission" date="2023-01" db="EMBL/GenBank/DDBJ databases">
        <authorList>
            <person name="Kreplak J."/>
        </authorList>
    </citation>
    <scope>NUCLEOTIDE SEQUENCE [LARGE SCALE GENOMIC DNA]</scope>
</reference>
<dbReference type="InterPro" id="IPR008978">
    <property type="entry name" value="HSP20-like_chaperone"/>
</dbReference>
<organism evidence="6 7">
    <name type="scientific">Vicia faba</name>
    <name type="common">Broad bean</name>
    <name type="synonym">Faba vulgaris</name>
    <dbReference type="NCBI Taxonomy" id="3906"/>
    <lineage>
        <taxon>Eukaryota</taxon>
        <taxon>Viridiplantae</taxon>
        <taxon>Streptophyta</taxon>
        <taxon>Embryophyta</taxon>
        <taxon>Tracheophyta</taxon>
        <taxon>Spermatophyta</taxon>
        <taxon>Magnoliopsida</taxon>
        <taxon>eudicotyledons</taxon>
        <taxon>Gunneridae</taxon>
        <taxon>Pentapetalae</taxon>
        <taxon>rosids</taxon>
        <taxon>fabids</taxon>
        <taxon>Fabales</taxon>
        <taxon>Fabaceae</taxon>
        <taxon>Papilionoideae</taxon>
        <taxon>50 kb inversion clade</taxon>
        <taxon>NPAAA clade</taxon>
        <taxon>Hologalegina</taxon>
        <taxon>IRL clade</taxon>
        <taxon>Fabeae</taxon>
        <taxon>Vicia</taxon>
    </lineage>
</organism>
<proteinExistence type="inferred from homology"/>
<dbReference type="EMBL" id="OX451740">
    <property type="protein sequence ID" value="CAI8612741.1"/>
    <property type="molecule type" value="Genomic_DNA"/>
</dbReference>
<evidence type="ECO:0000313" key="7">
    <source>
        <dbReference type="Proteomes" id="UP001157006"/>
    </source>
</evidence>
<keyword evidence="7" id="KW-1185">Reference proteome</keyword>
<evidence type="ECO:0000256" key="1">
    <source>
        <dbReference type="ARBA" id="ARBA00023016"/>
    </source>
</evidence>
<dbReference type="Pfam" id="PF00011">
    <property type="entry name" value="HSP20"/>
    <property type="match status" value="1"/>
</dbReference>
<protein>
    <recommendedName>
        <fullName evidence="5">SHSP domain-containing protein</fullName>
    </recommendedName>
</protein>
<evidence type="ECO:0000256" key="3">
    <source>
        <dbReference type="RuleBase" id="RU003616"/>
    </source>
</evidence>
<keyword evidence="1" id="KW-0346">Stress response</keyword>
<dbReference type="SUPFAM" id="SSF49764">
    <property type="entry name" value="HSP20-like chaperones"/>
    <property type="match status" value="1"/>
</dbReference>
<feature type="domain" description="SHSP" evidence="5">
    <location>
        <begin position="56"/>
        <end position="170"/>
    </location>
</feature>
<dbReference type="Gene3D" id="2.60.40.790">
    <property type="match status" value="1"/>
</dbReference>
<name>A0AAV1ASJ7_VICFA</name>
<evidence type="ECO:0000256" key="2">
    <source>
        <dbReference type="PROSITE-ProRule" id="PRU00285"/>
    </source>
</evidence>
<dbReference type="InterPro" id="IPR031107">
    <property type="entry name" value="Small_HSP"/>
</dbReference>
<dbReference type="AlphaFoldDB" id="A0AAV1ASJ7"/>
<evidence type="ECO:0000259" key="5">
    <source>
        <dbReference type="PROSITE" id="PS01031"/>
    </source>
</evidence>
<evidence type="ECO:0000313" key="6">
    <source>
        <dbReference type="EMBL" id="CAI8612741.1"/>
    </source>
</evidence>
<dbReference type="InterPro" id="IPR002068">
    <property type="entry name" value="A-crystallin/Hsp20_dom"/>
</dbReference>
<sequence length="172" mass="19909">MSLFPNSIFGRRRSKSPQDHHHQHQTRNKHPSYQAHGYGVSQPHAPYITPPNFHEPSPIVNNTHIEWKETPEAHVYKAHLPGMKRSDVRVEVDDDRMLCIVCEKNVEMEEQSGGWHRIEVASGHFVQRLTLPENSRVDHVKAYMDNDVLTINVPKNRVSVNKHVRNVQISHV</sequence>
<feature type="region of interest" description="Disordered" evidence="4">
    <location>
        <begin position="1"/>
        <end position="55"/>
    </location>
</feature>
<dbReference type="PANTHER" id="PTHR11527">
    <property type="entry name" value="HEAT-SHOCK PROTEIN 20 FAMILY MEMBER"/>
    <property type="match status" value="1"/>
</dbReference>
<feature type="compositionally biased region" description="Basic residues" evidence="4">
    <location>
        <begin position="10"/>
        <end position="30"/>
    </location>
</feature>
<evidence type="ECO:0000256" key="4">
    <source>
        <dbReference type="SAM" id="MobiDB-lite"/>
    </source>
</evidence>
<gene>
    <name evidence="6" type="ORF">VFH_V049080</name>
</gene>
<accession>A0AAV1ASJ7</accession>